<feature type="binding site" evidence="11">
    <location>
        <position position="310"/>
    </location>
    <ligand>
        <name>S-adenosyl-L-methionine</name>
        <dbReference type="ChEBI" id="CHEBI:59789"/>
    </ligand>
</feature>
<feature type="binding site" evidence="11">
    <location>
        <position position="87"/>
    </location>
    <ligand>
        <name>[4Fe-4S] cluster</name>
        <dbReference type="ChEBI" id="CHEBI:49883"/>
    </ligand>
</feature>
<protein>
    <recommendedName>
        <fullName evidence="11">23S rRNA (uracil(1939)-C(5))-methyltransferase RlmD</fullName>
        <ecNumber evidence="11">2.1.1.190</ecNumber>
    </recommendedName>
    <alternativeName>
        <fullName evidence="11">23S rRNA(m5U1939)-methyltransferase</fullName>
    </alternativeName>
</protein>
<feature type="binding site" evidence="11">
    <location>
        <position position="353"/>
    </location>
    <ligand>
        <name>S-adenosyl-L-methionine</name>
        <dbReference type="ChEBI" id="CHEBI:59789"/>
    </ligand>
</feature>
<proteinExistence type="inferred from homology"/>
<gene>
    <name evidence="11" type="primary">rlmD</name>
    <name evidence="15" type="ORF">SAMN05421721_10950</name>
</gene>
<dbReference type="InterPro" id="IPR012340">
    <property type="entry name" value="NA-bd_OB-fold"/>
</dbReference>
<evidence type="ECO:0000256" key="10">
    <source>
        <dbReference type="ARBA" id="ARBA00059995"/>
    </source>
</evidence>
<dbReference type="InterPro" id="IPR010280">
    <property type="entry name" value="U5_MeTrfase_fam"/>
</dbReference>
<keyword evidence="2 11" id="KW-0698">rRNA processing</keyword>
<dbReference type="PROSITE" id="PS01230">
    <property type="entry name" value="TRMA_1"/>
    <property type="match status" value="1"/>
</dbReference>
<dbReference type="SUPFAM" id="SSF53335">
    <property type="entry name" value="S-adenosyl-L-methionine-dependent methyltransferases"/>
    <property type="match status" value="1"/>
</dbReference>
<dbReference type="NCBIfam" id="NF009639">
    <property type="entry name" value="PRK13168.1"/>
    <property type="match status" value="1"/>
</dbReference>
<evidence type="ECO:0000256" key="2">
    <source>
        <dbReference type="ARBA" id="ARBA00022552"/>
    </source>
</evidence>
<dbReference type="InterPro" id="IPR029063">
    <property type="entry name" value="SAM-dependent_MTases_sf"/>
</dbReference>
<keyword evidence="4 11" id="KW-0808">Transferase</keyword>
<feature type="active site" description="Nucleophile" evidence="11 12">
    <location>
        <position position="400"/>
    </location>
</feature>
<dbReference type="CDD" id="cd02440">
    <property type="entry name" value="AdoMet_MTases"/>
    <property type="match status" value="1"/>
</dbReference>
<dbReference type="GO" id="GO:0070475">
    <property type="term" value="P:rRNA base methylation"/>
    <property type="evidence" value="ECO:0007669"/>
    <property type="project" value="TreeGrafter"/>
</dbReference>
<dbReference type="PANTHER" id="PTHR11061">
    <property type="entry name" value="RNA M5U METHYLTRANSFERASE"/>
    <property type="match status" value="1"/>
</dbReference>
<dbReference type="Gene3D" id="2.40.50.140">
    <property type="entry name" value="Nucleic acid-binding proteins"/>
    <property type="match status" value="1"/>
</dbReference>
<feature type="binding site" evidence="11 12">
    <location>
        <position position="305"/>
    </location>
    <ligand>
        <name>S-adenosyl-L-methionine</name>
        <dbReference type="ChEBI" id="CHEBI:59789"/>
    </ligand>
</feature>
<evidence type="ECO:0000256" key="6">
    <source>
        <dbReference type="ARBA" id="ARBA00022723"/>
    </source>
</evidence>
<dbReference type="PROSITE" id="PS01231">
    <property type="entry name" value="TRMA_2"/>
    <property type="match status" value="1"/>
</dbReference>
<dbReference type="FunFam" id="3.40.50.150:FF:000009">
    <property type="entry name" value="23S rRNA (Uracil(1939)-C(5))-methyltransferase RlmD"/>
    <property type="match status" value="1"/>
</dbReference>
<dbReference type="PROSITE" id="PS51687">
    <property type="entry name" value="SAM_MT_RNA_M5U"/>
    <property type="match status" value="1"/>
</dbReference>
<dbReference type="InterPro" id="IPR001566">
    <property type="entry name" value="23S_rRNA_MeTrfase_RlmD"/>
</dbReference>
<dbReference type="GO" id="GO:0003723">
    <property type="term" value="F:RNA binding"/>
    <property type="evidence" value="ECO:0007669"/>
    <property type="project" value="InterPro"/>
</dbReference>
<organism evidence="15 16">
    <name type="scientific">Ectothiorhodospira mobilis</name>
    <dbReference type="NCBI Taxonomy" id="195064"/>
    <lineage>
        <taxon>Bacteria</taxon>
        <taxon>Pseudomonadati</taxon>
        <taxon>Pseudomonadota</taxon>
        <taxon>Gammaproteobacteria</taxon>
        <taxon>Chromatiales</taxon>
        <taxon>Ectothiorhodospiraceae</taxon>
        <taxon>Ectothiorhodospira</taxon>
    </lineage>
</organism>
<dbReference type="EMBL" id="FOUO01000009">
    <property type="protein sequence ID" value="SFM54888.1"/>
    <property type="molecule type" value="Genomic_DNA"/>
</dbReference>
<feature type="binding site" evidence="11 12">
    <location>
        <position position="276"/>
    </location>
    <ligand>
        <name>S-adenosyl-L-methionine</name>
        <dbReference type="ChEBI" id="CHEBI:59789"/>
    </ligand>
</feature>
<dbReference type="Pfam" id="PF01938">
    <property type="entry name" value="TRAM"/>
    <property type="match status" value="1"/>
</dbReference>
<dbReference type="HAMAP" id="MF_01010">
    <property type="entry name" value="23SrRNA_methyltr_RlmD"/>
    <property type="match status" value="1"/>
</dbReference>
<evidence type="ECO:0000313" key="16">
    <source>
        <dbReference type="Proteomes" id="UP000199556"/>
    </source>
</evidence>
<keyword evidence="1 11" id="KW-0004">4Fe-4S</keyword>
<keyword evidence="7 11" id="KW-0408">Iron</keyword>
<evidence type="ECO:0000256" key="1">
    <source>
        <dbReference type="ARBA" id="ARBA00022485"/>
    </source>
</evidence>
<dbReference type="Gene3D" id="3.40.50.150">
    <property type="entry name" value="Vaccinia Virus protein VP39"/>
    <property type="match status" value="1"/>
</dbReference>
<comment type="similarity">
    <text evidence="11">Belongs to the class I-like SAM-binding methyltransferase superfamily. RNA M5U methyltransferase family. RlmD subfamily.</text>
</comment>
<dbReference type="InterPro" id="IPR002792">
    <property type="entry name" value="TRAM_dom"/>
</dbReference>
<dbReference type="PROSITE" id="PS50926">
    <property type="entry name" value="TRAM"/>
    <property type="match status" value="1"/>
</dbReference>
<evidence type="ECO:0000256" key="4">
    <source>
        <dbReference type="ARBA" id="ARBA00022679"/>
    </source>
</evidence>
<evidence type="ECO:0000256" key="9">
    <source>
        <dbReference type="ARBA" id="ARBA00052756"/>
    </source>
</evidence>
<feature type="domain" description="TRAM" evidence="14">
    <location>
        <begin position="6"/>
        <end position="65"/>
    </location>
</feature>
<dbReference type="GO" id="GO:0051539">
    <property type="term" value="F:4 iron, 4 sulfur cluster binding"/>
    <property type="evidence" value="ECO:0007669"/>
    <property type="project" value="UniProtKB-KW"/>
</dbReference>
<evidence type="ECO:0000259" key="14">
    <source>
        <dbReference type="PROSITE" id="PS50926"/>
    </source>
</evidence>
<dbReference type="Gene3D" id="2.40.50.1070">
    <property type="match status" value="1"/>
</dbReference>
<keyword evidence="8 11" id="KW-0411">Iron-sulfur</keyword>
<name>A0A1I4RRP3_ECTMO</name>
<evidence type="ECO:0000256" key="12">
    <source>
        <dbReference type="PROSITE-ProRule" id="PRU01024"/>
    </source>
</evidence>
<evidence type="ECO:0000256" key="11">
    <source>
        <dbReference type="HAMAP-Rule" id="MF_01010"/>
    </source>
</evidence>
<dbReference type="InterPro" id="IPR030391">
    <property type="entry name" value="MeTrfase_TrmA_CS"/>
</dbReference>
<feature type="binding site" evidence="11">
    <location>
        <position position="78"/>
    </location>
    <ligand>
        <name>[4Fe-4S] cluster</name>
        <dbReference type="ChEBI" id="CHEBI:49883"/>
    </ligand>
</feature>
<feature type="binding site" evidence="11">
    <location>
        <position position="84"/>
    </location>
    <ligand>
        <name>[4Fe-4S] cluster</name>
        <dbReference type="ChEBI" id="CHEBI:49883"/>
    </ligand>
</feature>
<comment type="catalytic activity">
    <reaction evidence="9 11">
        <text>uridine(1939) in 23S rRNA + S-adenosyl-L-methionine = 5-methyluridine(1939) in 23S rRNA + S-adenosyl-L-homocysteine + H(+)</text>
        <dbReference type="Rhea" id="RHEA:42908"/>
        <dbReference type="Rhea" id="RHEA-COMP:10278"/>
        <dbReference type="Rhea" id="RHEA-COMP:10279"/>
        <dbReference type="ChEBI" id="CHEBI:15378"/>
        <dbReference type="ChEBI" id="CHEBI:57856"/>
        <dbReference type="ChEBI" id="CHEBI:59789"/>
        <dbReference type="ChEBI" id="CHEBI:65315"/>
        <dbReference type="ChEBI" id="CHEBI:74447"/>
        <dbReference type="EC" id="2.1.1.190"/>
    </reaction>
</comment>
<dbReference type="InterPro" id="IPR030390">
    <property type="entry name" value="MeTrfase_TrmA_AS"/>
</dbReference>
<dbReference type="SUPFAM" id="SSF50249">
    <property type="entry name" value="Nucleic acid-binding proteins"/>
    <property type="match status" value="1"/>
</dbReference>
<comment type="function">
    <text evidence="10 11">Catalyzes the formation of 5-methyl-uridine at position 1939 (m5U1939) in 23S rRNA.</text>
</comment>
<dbReference type="AlphaFoldDB" id="A0A1I4RRP3"/>
<dbReference type="OrthoDB" id="9804590at2"/>
<dbReference type="STRING" id="195064.SAMN05421721_10950"/>
<accession>A0A1I4RRP3</accession>
<evidence type="ECO:0000313" key="15">
    <source>
        <dbReference type="EMBL" id="SFM54888.1"/>
    </source>
</evidence>
<dbReference type="RefSeq" id="WP_090485632.1">
    <property type="nucleotide sequence ID" value="NZ_FOUO01000009.1"/>
</dbReference>
<feature type="binding site" evidence="11">
    <location>
        <position position="166"/>
    </location>
    <ligand>
        <name>[4Fe-4S] cluster</name>
        <dbReference type="ChEBI" id="CHEBI:49883"/>
    </ligand>
</feature>
<keyword evidence="3 11" id="KW-0489">Methyltransferase</keyword>
<dbReference type="NCBIfam" id="TIGR00479">
    <property type="entry name" value="rumA"/>
    <property type="match status" value="1"/>
</dbReference>
<dbReference type="Proteomes" id="UP000199556">
    <property type="component" value="Unassembled WGS sequence"/>
</dbReference>
<dbReference type="EC" id="2.1.1.190" evidence="11"/>
<dbReference type="GO" id="GO:0005506">
    <property type="term" value="F:iron ion binding"/>
    <property type="evidence" value="ECO:0007669"/>
    <property type="project" value="UniProtKB-UniRule"/>
</dbReference>
<dbReference type="Pfam" id="PF05958">
    <property type="entry name" value="tRNA_U5-meth_tr"/>
    <property type="match status" value="1"/>
</dbReference>
<feature type="binding site" evidence="11 12">
    <location>
        <position position="374"/>
    </location>
    <ligand>
        <name>S-adenosyl-L-methionine</name>
        <dbReference type="ChEBI" id="CHEBI:59789"/>
    </ligand>
</feature>
<dbReference type="GO" id="GO:0070041">
    <property type="term" value="F:rRNA (uridine-C5-)-methyltransferase activity"/>
    <property type="evidence" value="ECO:0007669"/>
    <property type="project" value="UniProtKB-UniRule"/>
</dbReference>
<evidence type="ECO:0000256" key="5">
    <source>
        <dbReference type="ARBA" id="ARBA00022691"/>
    </source>
</evidence>
<reference evidence="15 16" key="1">
    <citation type="submission" date="2016-10" db="EMBL/GenBank/DDBJ databases">
        <authorList>
            <person name="de Groot N.N."/>
        </authorList>
    </citation>
    <scope>NUCLEOTIDE SEQUENCE [LARGE SCALE GENOMIC DNA]</scope>
    <source>
        <strain evidence="15 16">DSM 4180</strain>
    </source>
</reference>
<evidence type="ECO:0000256" key="3">
    <source>
        <dbReference type="ARBA" id="ARBA00022603"/>
    </source>
</evidence>
<keyword evidence="16" id="KW-1185">Reference proteome</keyword>
<evidence type="ECO:0000256" key="7">
    <source>
        <dbReference type="ARBA" id="ARBA00023004"/>
    </source>
</evidence>
<sequence length="444" mass="48882">MTDSPQTPSPDGAIRTRIDSLTHEGRGVAHVEGKAVFIDGVLPGEVVTFRPLRRRRRYDEGRVEAVLEPSPDRVDPRCPHFGVCGGCVLQHMDPRAQIQAKGQVLMDNLARIGEVTPRRVLPALTGPAWGYRRKARLGVKHVPKKGGVLVGFRERGSPYLAVLETCPVLHPAVGERILALCELLTGLRARDRIPQIEVGVSDDDQVALVFRHLDPLGEADRERLRAFAEETGLQVWLQPKGPQSIHPLWPLEPAELCFAHPDEGLEIPFSPVDFIQVNRDVNRKMVPQALELLQVEADHQVLDLFCGLGNFTLPLARRAARVTGVEGDAAMVERARANAVRNGIGNTRYFAADLAADVSDAPWLQGPVDRVLLDPPRSGAREMLAPLARLGPQRMVYVSCNPATLARDAGELVHRHGYHLEAAGVMDMFPHTAHVESMAVFTRD</sequence>
<keyword evidence="6 11" id="KW-0479">Metal-binding</keyword>
<keyword evidence="5 11" id="KW-0949">S-adenosyl-L-methionine</keyword>
<feature type="active site" evidence="13">
    <location>
        <position position="400"/>
    </location>
</feature>
<evidence type="ECO:0000256" key="8">
    <source>
        <dbReference type="ARBA" id="ARBA00023014"/>
    </source>
</evidence>
<dbReference type="FunFam" id="2.40.50.140:FF:000097">
    <property type="entry name" value="23S rRNA (uracil(1939)-C(5))-methyltransferase RlmD"/>
    <property type="match status" value="1"/>
</dbReference>
<evidence type="ECO:0000256" key="13">
    <source>
        <dbReference type="PROSITE-ProRule" id="PRU10015"/>
    </source>
</evidence>
<feature type="binding site" evidence="11 12">
    <location>
        <position position="326"/>
    </location>
    <ligand>
        <name>S-adenosyl-L-methionine</name>
        <dbReference type="ChEBI" id="CHEBI:59789"/>
    </ligand>
</feature>
<dbReference type="PANTHER" id="PTHR11061:SF49">
    <property type="entry name" value="23S RRNA (URACIL(1939)-C(5))-METHYLTRANSFERASE RLMD"/>
    <property type="match status" value="1"/>
</dbReference>